<organism evidence="4 5">
    <name type="scientific">Plectosphaerella plurivora</name>
    <dbReference type="NCBI Taxonomy" id="936078"/>
    <lineage>
        <taxon>Eukaryota</taxon>
        <taxon>Fungi</taxon>
        <taxon>Dikarya</taxon>
        <taxon>Ascomycota</taxon>
        <taxon>Pezizomycotina</taxon>
        <taxon>Sordariomycetes</taxon>
        <taxon>Hypocreomycetidae</taxon>
        <taxon>Glomerellales</taxon>
        <taxon>Plectosphaerellaceae</taxon>
        <taxon>Plectosphaerella</taxon>
    </lineage>
</organism>
<accession>A0A9P8VHD9</accession>
<dbReference type="Proteomes" id="UP000770015">
    <property type="component" value="Unassembled WGS sequence"/>
</dbReference>
<evidence type="ECO:0000313" key="4">
    <source>
        <dbReference type="EMBL" id="KAH6692197.1"/>
    </source>
</evidence>
<dbReference type="OrthoDB" id="4851774at2759"/>
<protein>
    <submittedName>
        <fullName evidence="4">Ankyrin repeat-containing domain protein</fullName>
    </submittedName>
</protein>
<name>A0A9P8VHD9_9PEZI</name>
<feature type="repeat" description="ANK" evidence="3">
    <location>
        <begin position="102"/>
        <end position="129"/>
    </location>
</feature>
<sequence length="214" mass="23027">MFVHTTVSGNALDITLPAWNDELYFDLDAMNSFITSTSSTDSTLMGTESQPLRSPDSTTIKPLGFKHSQDALRTLRAQFQAFCVVDGVRIIPPLIQTPEPLLHSAARRNNRQIIQLLVEAGADINARDGAGRTPLLAAAESGLAEAALLLLELGADINAHDDSGRTVLSLAVANCCEKGVEFFLRHGADPMLGSTDLLRSTHSGFTNGRKVIEQ</sequence>
<dbReference type="EMBL" id="JAGSXJ010000004">
    <property type="protein sequence ID" value="KAH6692197.1"/>
    <property type="molecule type" value="Genomic_DNA"/>
</dbReference>
<dbReference type="Gene3D" id="1.25.40.20">
    <property type="entry name" value="Ankyrin repeat-containing domain"/>
    <property type="match status" value="1"/>
</dbReference>
<dbReference type="SUPFAM" id="SSF48403">
    <property type="entry name" value="Ankyrin repeat"/>
    <property type="match status" value="1"/>
</dbReference>
<dbReference type="Pfam" id="PF12796">
    <property type="entry name" value="Ank_2"/>
    <property type="match status" value="1"/>
</dbReference>
<evidence type="ECO:0000256" key="2">
    <source>
        <dbReference type="ARBA" id="ARBA00023043"/>
    </source>
</evidence>
<dbReference type="SMART" id="SM00248">
    <property type="entry name" value="ANK"/>
    <property type="match status" value="3"/>
</dbReference>
<evidence type="ECO:0000256" key="3">
    <source>
        <dbReference type="PROSITE-ProRule" id="PRU00023"/>
    </source>
</evidence>
<proteinExistence type="predicted"/>
<dbReference type="InterPro" id="IPR036770">
    <property type="entry name" value="Ankyrin_rpt-contain_sf"/>
</dbReference>
<keyword evidence="1" id="KW-0677">Repeat</keyword>
<evidence type="ECO:0000256" key="1">
    <source>
        <dbReference type="ARBA" id="ARBA00022737"/>
    </source>
</evidence>
<dbReference type="AlphaFoldDB" id="A0A9P8VHD9"/>
<evidence type="ECO:0000313" key="5">
    <source>
        <dbReference type="Proteomes" id="UP000770015"/>
    </source>
</evidence>
<reference evidence="4" key="1">
    <citation type="journal article" date="2021" name="Nat. Commun.">
        <title>Genetic determinants of endophytism in the Arabidopsis root mycobiome.</title>
        <authorList>
            <person name="Mesny F."/>
            <person name="Miyauchi S."/>
            <person name="Thiergart T."/>
            <person name="Pickel B."/>
            <person name="Atanasova L."/>
            <person name="Karlsson M."/>
            <person name="Huettel B."/>
            <person name="Barry K.W."/>
            <person name="Haridas S."/>
            <person name="Chen C."/>
            <person name="Bauer D."/>
            <person name="Andreopoulos W."/>
            <person name="Pangilinan J."/>
            <person name="LaButti K."/>
            <person name="Riley R."/>
            <person name="Lipzen A."/>
            <person name="Clum A."/>
            <person name="Drula E."/>
            <person name="Henrissat B."/>
            <person name="Kohler A."/>
            <person name="Grigoriev I.V."/>
            <person name="Martin F.M."/>
            <person name="Hacquard S."/>
        </authorList>
    </citation>
    <scope>NUCLEOTIDE SEQUENCE</scope>
    <source>
        <strain evidence="4">MPI-SDFR-AT-0117</strain>
    </source>
</reference>
<dbReference type="PROSITE" id="PS50088">
    <property type="entry name" value="ANK_REPEAT"/>
    <property type="match status" value="2"/>
</dbReference>
<feature type="repeat" description="ANK" evidence="3">
    <location>
        <begin position="130"/>
        <end position="162"/>
    </location>
</feature>
<keyword evidence="5" id="KW-1185">Reference proteome</keyword>
<dbReference type="PROSITE" id="PS50297">
    <property type="entry name" value="ANK_REP_REGION"/>
    <property type="match status" value="2"/>
</dbReference>
<keyword evidence="2 3" id="KW-0040">ANK repeat</keyword>
<gene>
    <name evidence="4" type="ORF">F5X68DRAFT_228578</name>
</gene>
<dbReference type="InterPro" id="IPR002110">
    <property type="entry name" value="Ankyrin_rpt"/>
</dbReference>
<dbReference type="PANTHER" id="PTHR24171:SF9">
    <property type="entry name" value="ANKYRIN REPEAT DOMAIN-CONTAINING PROTEIN 39"/>
    <property type="match status" value="1"/>
</dbReference>
<dbReference type="PANTHER" id="PTHR24171">
    <property type="entry name" value="ANKYRIN REPEAT DOMAIN-CONTAINING PROTEIN 39-RELATED"/>
    <property type="match status" value="1"/>
</dbReference>
<comment type="caution">
    <text evidence="4">The sequence shown here is derived from an EMBL/GenBank/DDBJ whole genome shotgun (WGS) entry which is preliminary data.</text>
</comment>